<proteinExistence type="predicted"/>
<dbReference type="InterPro" id="IPR052922">
    <property type="entry name" value="Cytidylate_Kinase-2"/>
</dbReference>
<dbReference type="InterPro" id="IPR027417">
    <property type="entry name" value="P-loop_NTPase"/>
</dbReference>
<organism evidence="1 2">
    <name type="scientific">Leuconostoc citreum</name>
    <dbReference type="NCBI Taxonomy" id="33964"/>
    <lineage>
        <taxon>Bacteria</taxon>
        <taxon>Bacillati</taxon>
        <taxon>Bacillota</taxon>
        <taxon>Bacilli</taxon>
        <taxon>Lactobacillales</taxon>
        <taxon>Lactobacillaceae</taxon>
        <taxon>Leuconostoc</taxon>
    </lineage>
</organism>
<dbReference type="PANTHER" id="PTHR37816">
    <property type="entry name" value="YALI0E33011P"/>
    <property type="match status" value="1"/>
</dbReference>
<dbReference type="Proteomes" id="UP000323274">
    <property type="component" value="Unassembled WGS sequence"/>
</dbReference>
<dbReference type="Pfam" id="PF01745">
    <property type="entry name" value="IPT"/>
    <property type="match status" value="1"/>
</dbReference>
<dbReference type="SUPFAM" id="SSF52540">
    <property type="entry name" value="P-loop containing nucleoside triphosphate hydrolases"/>
    <property type="match status" value="1"/>
</dbReference>
<comment type="caution">
    <text evidence="1">The sequence shown here is derived from an EMBL/GenBank/DDBJ whole genome shotgun (WGS) entry which is preliminary data.</text>
</comment>
<dbReference type="OMA" id="SEWQQID"/>
<gene>
    <name evidence="1" type="ORF">LCIT_16180</name>
</gene>
<dbReference type="EMBL" id="BJJW01000010">
    <property type="protein sequence ID" value="GDZ84376.1"/>
    <property type="molecule type" value="Genomic_DNA"/>
</dbReference>
<dbReference type="PANTHER" id="PTHR37816:SF2">
    <property type="entry name" value="DNA TOPOLOGY MODULATION PROTEIN FLAR-RELATED PROTEIN"/>
    <property type="match status" value="1"/>
</dbReference>
<dbReference type="RefSeq" id="WP_004908529.1">
    <property type="nucleotide sequence ID" value="NZ_BJJW01000010.1"/>
</dbReference>
<accession>A0A5A5U2W3</accession>
<dbReference type="AlphaFoldDB" id="A0A5A5U2W3"/>
<sequence length="159" mass="18664">MKIRIIGPVGSGKTTFANALSKQTGIPVTALDTLNWHRMVTGDVHKTPAERQTELNHVLRQNHWIIEGTQYRHGQAVFGAADIIYVLDVPLWLNIFRLITRWLDTRMNHGPRQYQQIWPYVKWLKQWYRYDKLAVLALLTPYRDKVKIVKAFDKIKTLE</sequence>
<dbReference type="Gene3D" id="3.40.50.300">
    <property type="entry name" value="P-loop containing nucleotide triphosphate hydrolases"/>
    <property type="match status" value="1"/>
</dbReference>
<evidence type="ECO:0000313" key="1">
    <source>
        <dbReference type="EMBL" id="GDZ84376.1"/>
    </source>
</evidence>
<protein>
    <submittedName>
        <fullName evidence="1">DNA topology modulation protein FlaR</fullName>
    </submittedName>
</protein>
<reference evidence="1 2" key="1">
    <citation type="submission" date="2019-04" db="EMBL/GenBank/DDBJ databases">
        <title>A pseudo-fructophilic Leuconostoc citreum strain F192-5 isolated from peel of satsuma mandarin: the first report for isolation and characterization of strain-dependent fructophilic-like characteristics.</title>
        <authorList>
            <person name="Maeno S."/>
            <person name="Tanizawa Y."/>
            <person name="Kajikawa A."/>
            <person name="Kanesaki Y."/>
            <person name="Kubota E."/>
            <person name="Arita M."/>
            <person name="Leon D."/>
            <person name="Endo A."/>
        </authorList>
    </citation>
    <scope>NUCLEOTIDE SEQUENCE [LARGE SCALE GENOMIC DNA]</scope>
    <source>
        <strain evidence="1 2">F192-5</strain>
    </source>
</reference>
<name>A0A5A5U2W3_LEUCI</name>
<evidence type="ECO:0000313" key="2">
    <source>
        <dbReference type="Proteomes" id="UP000323274"/>
    </source>
</evidence>